<dbReference type="PROSITE" id="PS00018">
    <property type="entry name" value="EF_HAND_1"/>
    <property type="match status" value="1"/>
</dbReference>
<dbReference type="OrthoDB" id="2214at2759"/>
<feature type="domain" description="Peptidase M28" evidence="3">
    <location>
        <begin position="54"/>
        <end position="176"/>
    </location>
</feature>
<proteinExistence type="inferred from homology"/>
<evidence type="ECO:0000259" key="3">
    <source>
        <dbReference type="Pfam" id="PF04389"/>
    </source>
</evidence>
<dbReference type="VEuPathDB" id="VectorBase:LDEU004311"/>
<dbReference type="InterPro" id="IPR018247">
    <property type="entry name" value="EF_Hand_1_Ca_BS"/>
</dbReference>
<keyword evidence="5" id="KW-1185">Reference proteome</keyword>
<dbReference type="InterPro" id="IPR045175">
    <property type="entry name" value="M28_fam"/>
</dbReference>
<name>A0A443SJM5_9ACAR</name>
<organism evidence="4 5">
    <name type="scientific">Leptotrombidium deliense</name>
    <dbReference type="NCBI Taxonomy" id="299467"/>
    <lineage>
        <taxon>Eukaryota</taxon>
        <taxon>Metazoa</taxon>
        <taxon>Ecdysozoa</taxon>
        <taxon>Arthropoda</taxon>
        <taxon>Chelicerata</taxon>
        <taxon>Arachnida</taxon>
        <taxon>Acari</taxon>
        <taxon>Acariformes</taxon>
        <taxon>Trombidiformes</taxon>
        <taxon>Prostigmata</taxon>
        <taxon>Anystina</taxon>
        <taxon>Parasitengona</taxon>
        <taxon>Trombiculoidea</taxon>
        <taxon>Trombiculidae</taxon>
        <taxon>Leptotrombidium</taxon>
    </lineage>
</organism>
<dbReference type="Proteomes" id="UP000288716">
    <property type="component" value="Unassembled WGS sequence"/>
</dbReference>
<protein>
    <recommendedName>
        <fullName evidence="3">Peptidase M28 domain-containing protein</fullName>
    </recommendedName>
</protein>
<evidence type="ECO:0000256" key="2">
    <source>
        <dbReference type="ARBA" id="ARBA00005634"/>
    </source>
</evidence>
<dbReference type="SUPFAM" id="SSF53187">
    <property type="entry name" value="Zn-dependent exopeptidases"/>
    <property type="match status" value="1"/>
</dbReference>
<dbReference type="PANTHER" id="PTHR12147:SF26">
    <property type="entry name" value="PEPTIDASE M28 DOMAIN-CONTAINING PROTEIN"/>
    <property type="match status" value="1"/>
</dbReference>
<dbReference type="InterPro" id="IPR007484">
    <property type="entry name" value="Peptidase_M28"/>
</dbReference>
<evidence type="ECO:0000313" key="5">
    <source>
        <dbReference type="Proteomes" id="UP000288716"/>
    </source>
</evidence>
<comment type="similarity">
    <text evidence="2">Belongs to the peptidase M28 family. M28B subfamily.</text>
</comment>
<comment type="cofactor">
    <cofactor evidence="1">
        <name>Zn(2+)</name>
        <dbReference type="ChEBI" id="CHEBI:29105"/>
    </cofactor>
</comment>
<evidence type="ECO:0000313" key="4">
    <source>
        <dbReference type="EMBL" id="RWS27729.1"/>
    </source>
</evidence>
<dbReference type="EMBL" id="NCKV01001814">
    <property type="protein sequence ID" value="RWS27729.1"/>
    <property type="molecule type" value="Genomic_DNA"/>
</dbReference>
<reference evidence="4 5" key="1">
    <citation type="journal article" date="2018" name="Gigascience">
        <title>Genomes of trombidid mites reveal novel predicted allergens and laterally-transferred genes associated with secondary metabolism.</title>
        <authorList>
            <person name="Dong X."/>
            <person name="Chaisiri K."/>
            <person name="Xia D."/>
            <person name="Armstrong S.D."/>
            <person name="Fang Y."/>
            <person name="Donnelly M.J."/>
            <person name="Kadowaki T."/>
            <person name="McGarry J.W."/>
            <person name="Darby A.C."/>
            <person name="Makepeace B.L."/>
        </authorList>
    </citation>
    <scope>NUCLEOTIDE SEQUENCE [LARGE SCALE GENOMIC DNA]</scope>
    <source>
        <strain evidence="4">UoL-UT</strain>
    </source>
</reference>
<dbReference type="GO" id="GO:0006508">
    <property type="term" value="P:proteolysis"/>
    <property type="evidence" value="ECO:0007669"/>
    <property type="project" value="InterPro"/>
</dbReference>
<dbReference type="Gene3D" id="3.40.630.10">
    <property type="entry name" value="Zn peptidases"/>
    <property type="match status" value="1"/>
</dbReference>
<dbReference type="AlphaFoldDB" id="A0A443SJM5"/>
<gene>
    <name evidence="4" type="ORF">B4U80_00738</name>
</gene>
<dbReference type="STRING" id="299467.A0A443SJM5"/>
<evidence type="ECO:0000256" key="1">
    <source>
        <dbReference type="ARBA" id="ARBA00001947"/>
    </source>
</evidence>
<dbReference type="Pfam" id="PF04389">
    <property type="entry name" value="Peptidase_M28"/>
    <property type="match status" value="1"/>
</dbReference>
<dbReference type="GO" id="GO:0008235">
    <property type="term" value="F:metalloexopeptidase activity"/>
    <property type="evidence" value="ECO:0007669"/>
    <property type="project" value="InterPro"/>
</dbReference>
<dbReference type="PANTHER" id="PTHR12147">
    <property type="entry name" value="METALLOPEPTIDASE M28 FAMILY MEMBER"/>
    <property type="match status" value="1"/>
</dbReference>
<accession>A0A443SJM5</accession>
<comment type="caution">
    <text evidence="4">The sequence shown here is derived from an EMBL/GenBank/DDBJ whole genome shotgun (WGS) entry which is preliminary data.</text>
</comment>
<sequence length="314" mass="35354">MLTRHSQQNYENKVEVRNMIAERLQDLGLIVKTQEFATNGFSGTNIISLLPSKHYGTSSDTILVVGAHYDTVESSPGIDDNGSGCVATLEIARILAPLKYNLSATVYFVFFDEEESGKYGSINFVKHYLIPKLKKTSAVFVGSFVIDMVMHYDSTPYSQKLPTDVKQLSPYVNEWMDDNLHRGNFLGVLSRKNTGDEILSNALHDAWNAMSKAEYKLLPLIADIPWNSKKWRKWFLSSSYCRSDHASFWNVNTGDANYSLPAVMLWDLGVWRGKQANCYHRQCDDKSQLTNTNLTFLSKLINAVTAATLNLVAV</sequence>